<gene>
    <name evidence="6" type="ORF">AJ81_01650</name>
</gene>
<dbReference type="KEGG" id="phy:AJ81_01650"/>
<dbReference type="SMART" id="SM00859">
    <property type="entry name" value="Semialdhyde_dh"/>
    <property type="match status" value="1"/>
</dbReference>
<dbReference type="GO" id="GO:0046983">
    <property type="term" value="F:protein dimerization activity"/>
    <property type="evidence" value="ECO:0007669"/>
    <property type="project" value="InterPro"/>
</dbReference>
<dbReference type="SUPFAM" id="SSF51735">
    <property type="entry name" value="NAD(P)-binding Rossmann-fold domains"/>
    <property type="match status" value="1"/>
</dbReference>
<dbReference type="GO" id="GO:0051287">
    <property type="term" value="F:NAD binding"/>
    <property type="evidence" value="ECO:0007669"/>
    <property type="project" value="InterPro"/>
</dbReference>
<dbReference type="Proteomes" id="UP000077469">
    <property type="component" value="Chromosome"/>
</dbReference>
<dbReference type="Pfam" id="PF02774">
    <property type="entry name" value="Semialdhyde_dhC"/>
    <property type="match status" value="1"/>
</dbReference>
<keyword evidence="7" id="KW-1185">Reference proteome</keyword>
<organism evidence="6 7">
    <name type="scientific">Pseudothermotoga hypogea DSM 11164 = NBRC 106472</name>
    <dbReference type="NCBI Taxonomy" id="1123384"/>
    <lineage>
        <taxon>Bacteria</taxon>
        <taxon>Thermotogati</taxon>
        <taxon>Thermotogota</taxon>
        <taxon>Thermotogae</taxon>
        <taxon>Thermotogales</taxon>
        <taxon>Thermotogaceae</taxon>
        <taxon>Pseudothermotoga</taxon>
    </lineage>
</organism>
<evidence type="ECO:0000256" key="3">
    <source>
        <dbReference type="ARBA" id="ARBA00023002"/>
    </source>
</evidence>
<dbReference type="PaxDb" id="1123384-AJ81_01650"/>
<evidence type="ECO:0000259" key="5">
    <source>
        <dbReference type="SMART" id="SM00859"/>
    </source>
</evidence>
<keyword evidence="2" id="KW-0521">NADP</keyword>
<dbReference type="PANTHER" id="PTHR46718">
    <property type="entry name" value="ASPARTATE-SEMIALDEHYDE DEHYDROGENASE"/>
    <property type="match status" value="1"/>
</dbReference>
<dbReference type="Gene3D" id="3.40.50.720">
    <property type="entry name" value="NAD(P)-binding Rossmann-like Domain"/>
    <property type="match status" value="1"/>
</dbReference>
<evidence type="ECO:0000313" key="7">
    <source>
        <dbReference type="Proteomes" id="UP000077469"/>
    </source>
</evidence>
<accession>A0A0X1KPG8</accession>
<dbReference type="GO" id="GO:0004073">
    <property type="term" value="F:aspartate-semialdehyde dehydrogenase activity"/>
    <property type="evidence" value="ECO:0007669"/>
    <property type="project" value="UniProtKB-EC"/>
</dbReference>
<name>A0A0X1KPG8_9THEM</name>
<dbReference type="GO" id="GO:0009088">
    <property type="term" value="P:threonine biosynthetic process"/>
    <property type="evidence" value="ECO:0007669"/>
    <property type="project" value="TreeGrafter"/>
</dbReference>
<dbReference type="STRING" id="1123384.AJ81_01650"/>
<evidence type="ECO:0000256" key="1">
    <source>
        <dbReference type="ARBA" id="ARBA00010584"/>
    </source>
</evidence>
<dbReference type="GO" id="GO:0050661">
    <property type="term" value="F:NADP binding"/>
    <property type="evidence" value="ECO:0007669"/>
    <property type="project" value="InterPro"/>
</dbReference>
<dbReference type="CDD" id="cd18130">
    <property type="entry name" value="ASADH_C_arch_fung_like"/>
    <property type="match status" value="1"/>
</dbReference>
<dbReference type="PIRSF" id="PIRSF000148">
    <property type="entry name" value="ASA_dh"/>
    <property type="match status" value="1"/>
</dbReference>
<dbReference type="InterPro" id="IPR051823">
    <property type="entry name" value="ASADH-related"/>
</dbReference>
<feature type="active site" description="Proton acceptor" evidence="4">
    <location>
        <position position="237"/>
    </location>
</feature>
<dbReference type="NCBIfam" id="TIGR00978">
    <property type="entry name" value="asd_EA"/>
    <property type="match status" value="1"/>
</dbReference>
<dbReference type="NCBIfam" id="NF006416">
    <property type="entry name" value="PRK08664.1"/>
    <property type="match status" value="1"/>
</dbReference>
<dbReference type="CDD" id="cd02315">
    <property type="entry name" value="ScASADH_like_N"/>
    <property type="match status" value="1"/>
</dbReference>
<dbReference type="EC" id="1.2.1.11" evidence="6"/>
<dbReference type="InterPro" id="IPR005676">
    <property type="entry name" value="Asp_semi-ald_DH_pep-lack"/>
</dbReference>
<comment type="similarity">
    <text evidence="1">Belongs to the aspartate-semialdehyde dehydrogenase family.</text>
</comment>
<dbReference type="RefSeq" id="WP_031503478.1">
    <property type="nucleotide sequence ID" value="NC_022795.1"/>
</dbReference>
<dbReference type="OrthoDB" id="9805684at2"/>
<feature type="domain" description="Semialdehyde dehydrogenase NAD-binding" evidence="5">
    <location>
        <begin position="5"/>
        <end position="129"/>
    </location>
</feature>
<evidence type="ECO:0000256" key="2">
    <source>
        <dbReference type="ARBA" id="ARBA00022857"/>
    </source>
</evidence>
<proteinExistence type="inferred from homology"/>
<dbReference type="GO" id="GO:0009086">
    <property type="term" value="P:methionine biosynthetic process"/>
    <property type="evidence" value="ECO:0007669"/>
    <property type="project" value="UniProtKB-ARBA"/>
</dbReference>
<sequence>MKKRRVVILGATGTVGQRFVQLLANHPFFEVVALAASEASAGKKYAEAVHWHLPCEIPEDVRDMKIVGMDSTFECDYIFSALPSDVAGPIETRLVEQGYIVFSNAASHRMDQDVPLLVPEVNLDHIKLVERQETLGRLITNPNCSTIGLVMALKPIMDLFGIEFVNVVTMQAVSGAGYPGVASLDILDNVIPYIKNEEEKMCSEPKKILGRLTEDGVDLATFDVVAQCNRVPVQDGHMISAYVETSEKVDLDELIRAIDNFNPLKDYKLFTAPDNPVVYLPDKDAPQPRLHRDLGGGMTVSVGRLVKVSERALRFVALVHNTIRGAAGCAVLNTEIYEFLYGRGV</sequence>
<dbReference type="InterPro" id="IPR000534">
    <property type="entry name" value="Semialdehyde_DH_NAD-bd"/>
</dbReference>
<dbReference type="AlphaFoldDB" id="A0A0X1KPG8"/>
<dbReference type="InterPro" id="IPR012280">
    <property type="entry name" value="Semialdhyde_DH_dimer_dom"/>
</dbReference>
<dbReference type="PANTHER" id="PTHR46718:SF1">
    <property type="entry name" value="ASPARTATE-SEMIALDEHYDE DEHYDROGENASE"/>
    <property type="match status" value="1"/>
</dbReference>
<feature type="active site" description="Acyl-thioester intermediate" evidence="4">
    <location>
        <position position="144"/>
    </location>
</feature>
<dbReference type="InterPro" id="IPR036291">
    <property type="entry name" value="NAD(P)-bd_dom_sf"/>
</dbReference>
<dbReference type="Gene3D" id="3.30.360.10">
    <property type="entry name" value="Dihydrodipicolinate Reductase, domain 2"/>
    <property type="match status" value="1"/>
</dbReference>
<reference evidence="6 7" key="1">
    <citation type="submission" date="2014-01" db="EMBL/GenBank/DDBJ databases">
        <title>Genome sequencing of Thermotog hypogea.</title>
        <authorList>
            <person name="Zhang X."/>
            <person name="Alvare G."/>
            <person name="Fristensky B."/>
            <person name="Chen L."/>
            <person name="Suen T."/>
            <person name="Chen Q."/>
            <person name="Ma K."/>
        </authorList>
    </citation>
    <scope>NUCLEOTIDE SEQUENCE [LARGE SCALE GENOMIC DNA]</scope>
    <source>
        <strain evidence="6 7">DSM 11164</strain>
    </source>
</reference>
<dbReference type="EMBL" id="CP007141">
    <property type="protein sequence ID" value="AJC73119.1"/>
    <property type="molecule type" value="Genomic_DNA"/>
</dbReference>
<keyword evidence="3 6" id="KW-0560">Oxidoreductase</keyword>
<protein>
    <submittedName>
        <fullName evidence="6">Aspartate-semialdehyde dehydrogenase</fullName>
        <ecNumber evidence="6">1.2.1.11</ecNumber>
    </submittedName>
</protein>
<dbReference type="PATRIC" id="fig|1123384.7.peg.329"/>
<dbReference type="SUPFAM" id="SSF55347">
    <property type="entry name" value="Glyceraldehyde-3-phosphate dehydrogenase-like, C-terminal domain"/>
    <property type="match status" value="1"/>
</dbReference>
<dbReference type="Pfam" id="PF01118">
    <property type="entry name" value="Semialdhyde_dh"/>
    <property type="match status" value="1"/>
</dbReference>
<evidence type="ECO:0000256" key="4">
    <source>
        <dbReference type="PIRSR" id="PIRSR000148-1"/>
    </source>
</evidence>
<evidence type="ECO:0000313" key="6">
    <source>
        <dbReference type="EMBL" id="AJC73119.1"/>
    </source>
</evidence>